<protein>
    <submittedName>
        <fullName evidence="2">Uncharacterized protein</fullName>
    </submittedName>
</protein>
<evidence type="ECO:0000313" key="2">
    <source>
        <dbReference type="EMBL" id="TMW64152.1"/>
    </source>
</evidence>
<organism evidence="2 3">
    <name type="scientific">Pythium oligandrum</name>
    <name type="common">Mycoparasitic fungus</name>
    <dbReference type="NCBI Taxonomy" id="41045"/>
    <lineage>
        <taxon>Eukaryota</taxon>
        <taxon>Sar</taxon>
        <taxon>Stramenopiles</taxon>
        <taxon>Oomycota</taxon>
        <taxon>Peronosporomycetes</taxon>
        <taxon>Pythiales</taxon>
        <taxon>Pythiaceae</taxon>
        <taxon>Pythium</taxon>
    </lineage>
</organism>
<dbReference type="EMBL" id="SPLM01000041">
    <property type="protein sequence ID" value="TMW64152.1"/>
    <property type="molecule type" value="Genomic_DNA"/>
</dbReference>
<dbReference type="AlphaFoldDB" id="A0A8K1CKX2"/>
<comment type="caution">
    <text evidence="2">The sequence shown here is derived from an EMBL/GenBank/DDBJ whole genome shotgun (WGS) entry which is preliminary data.</text>
</comment>
<evidence type="ECO:0000256" key="1">
    <source>
        <dbReference type="SAM" id="Coils"/>
    </source>
</evidence>
<accession>A0A8K1CKX2</accession>
<proteinExistence type="predicted"/>
<dbReference type="OrthoDB" id="107086at2759"/>
<dbReference type="Proteomes" id="UP000794436">
    <property type="component" value="Unassembled WGS sequence"/>
</dbReference>
<keyword evidence="3" id="KW-1185">Reference proteome</keyword>
<reference evidence="2" key="1">
    <citation type="submission" date="2019-03" db="EMBL/GenBank/DDBJ databases">
        <title>Long read genome sequence of the mycoparasitic Pythium oligandrum ATCC 38472 isolated from sugarbeet rhizosphere.</title>
        <authorList>
            <person name="Gaulin E."/>
        </authorList>
    </citation>
    <scope>NUCLEOTIDE SEQUENCE</scope>
    <source>
        <strain evidence="2">ATCC 38472_TT</strain>
    </source>
</reference>
<keyword evidence="1" id="KW-0175">Coiled coil</keyword>
<evidence type="ECO:0000313" key="3">
    <source>
        <dbReference type="Proteomes" id="UP000794436"/>
    </source>
</evidence>
<feature type="coiled-coil region" evidence="1">
    <location>
        <begin position="123"/>
        <end position="160"/>
    </location>
</feature>
<sequence>MDTELLDLFQQQPDDDDFQDLLDEFSSSSDDAFAAALTPEDKLATLELPGRNANLNGKERNRLIVKRYYYRKITTLKDLKAEVDRLETRYQQLLQEEHLATIRPSSEDDAAPKSALEKRLAAFKELALLADALRRENERLQRSQDDFERLQKQLTQLYVAQCKSAERTHAVMELKKQNPTIDVRQVTSLECAEITTDSYLRITAFRSSTENFSTGASVFGWRDRHRYENKNLSFSLEKTFRHHTFESVSDKLWQLVKYGDTFGQLYPPSLHSTFHEIQRLDENNVVYFHTLQVGQKSDFRTKTVVLCTRLSVMDGDGCLLVFRSLDPFKYVRSEGDNDQKQDRRGRQKIEQQVEEKWVGMFVWVLFSRAGLEGEHCVTEFGGTLFETPMLASSWWMIERLHSTVHAEQLLVGPTNVLMQS</sequence>
<name>A0A8K1CKX2_PYTOL</name>
<gene>
    <name evidence="2" type="ORF">Poli38472_014269</name>
</gene>